<accession>A0A182IQV2</accession>
<dbReference type="EnsemblMetazoa" id="AATE003737-RA">
    <property type="protein sequence ID" value="AATE003737-PA.1"/>
    <property type="gene ID" value="AATE003737"/>
</dbReference>
<evidence type="ECO:0000313" key="1">
    <source>
        <dbReference type="EnsemblMetazoa" id="AATE003737-PA.1"/>
    </source>
</evidence>
<organism evidence="1">
    <name type="scientific">Anopheles atroparvus</name>
    <name type="common">European mosquito</name>
    <dbReference type="NCBI Taxonomy" id="41427"/>
    <lineage>
        <taxon>Eukaryota</taxon>
        <taxon>Metazoa</taxon>
        <taxon>Ecdysozoa</taxon>
        <taxon>Arthropoda</taxon>
        <taxon>Hexapoda</taxon>
        <taxon>Insecta</taxon>
        <taxon>Pterygota</taxon>
        <taxon>Neoptera</taxon>
        <taxon>Endopterygota</taxon>
        <taxon>Diptera</taxon>
        <taxon>Nematocera</taxon>
        <taxon>Culicoidea</taxon>
        <taxon>Culicidae</taxon>
        <taxon>Anophelinae</taxon>
        <taxon>Anopheles</taxon>
    </lineage>
</organism>
<dbReference type="AlphaFoldDB" id="A0A182IQV2"/>
<sequence>MAFGPTELAGTVPPHTSAPCTDAPGSRGGKTATRLYAYGRSCRNEREGRKKGTNNAAGVAAAKRGATKLQEPSNVCSSSCSCWEVKCVRWRRWRLFFLSFLVPSVPSCWIVVPGVVPLPSSCDMPLLRFSVFTEASLMLRDTGR</sequence>
<protein>
    <submittedName>
        <fullName evidence="1">Uncharacterized protein</fullName>
    </submittedName>
</protein>
<proteinExistence type="predicted"/>
<reference evidence="1" key="1">
    <citation type="submission" date="2022-08" db="UniProtKB">
        <authorList>
            <consortium name="EnsemblMetazoa"/>
        </authorList>
    </citation>
    <scope>IDENTIFICATION</scope>
    <source>
        <strain evidence="1">EBRO</strain>
    </source>
</reference>
<name>A0A182IQV2_ANOAO</name>
<dbReference type="VEuPathDB" id="VectorBase:AATE003737"/>